<dbReference type="InterPro" id="IPR011048">
    <property type="entry name" value="Haem_d1_sf"/>
</dbReference>
<dbReference type="PROSITE" id="PS51257">
    <property type="entry name" value="PROKAR_LIPOPROTEIN"/>
    <property type="match status" value="1"/>
</dbReference>
<keyword evidence="3" id="KW-1185">Reference proteome</keyword>
<dbReference type="RefSeq" id="WP_095538371.1">
    <property type="nucleotide sequence ID" value="NZ_NSJB01000001.1"/>
</dbReference>
<dbReference type="PANTHER" id="PTHR47197">
    <property type="entry name" value="PROTEIN NIRF"/>
    <property type="match status" value="1"/>
</dbReference>
<name>A0A2A2AK11_9BURK</name>
<dbReference type="SUPFAM" id="SSF51004">
    <property type="entry name" value="C-terminal (heme d1) domain of cytochrome cd1-nitrite reductase"/>
    <property type="match status" value="1"/>
</dbReference>
<dbReference type="PANTHER" id="PTHR47197:SF3">
    <property type="entry name" value="DIHYDRO-HEME D1 DEHYDROGENASE"/>
    <property type="match status" value="1"/>
</dbReference>
<comment type="caution">
    <text evidence="2">The sequence shown here is derived from an EMBL/GenBank/DDBJ whole genome shotgun (WGS) entry which is preliminary data.</text>
</comment>
<dbReference type="Proteomes" id="UP000218054">
    <property type="component" value="Unassembled WGS sequence"/>
</dbReference>
<accession>A0A2A2AK11</accession>
<gene>
    <name evidence="2" type="ORF">CK625_00785</name>
</gene>
<reference evidence="2 3" key="1">
    <citation type="submission" date="2017-08" db="EMBL/GenBank/DDBJ databases">
        <title>WGS of Clinical strains of the CDC Group NO-1 linked to zoonotic infections in humans.</title>
        <authorList>
            <person name="Bernier A.-M."/>
            <person name="Bernard K."/>
        </authorList>
    </citation>
    <scope>NUCLEOTIDE SEQUENCE [LARGE SCALE GENOMIC DNA]</scope>
    <source>
        <strain evidence="2 3">NML00-0135</strain>
    </source>
</reference>
<dbReference type="InterPro" id="IPR051200">
    <property type="entry name" value="Host-pathogen_enzymatic-act"/>
</dbReference>
<evidence type="ECO:0000313" key="3">
    <source>
        <dbReference type="Proteomes" id="UP000218054"/>
    </source>
</evidence>
<feature type="signal peptide" evidence="1">
    <location>
        <begin position="1"/>
        <end position="30"/>
    </location>
</feature>
<dbReference type="EMBL" id="NSJB01000001">
    <property type="protein sequence ID" value="PAT38093.1"/>
    <property type="molecule type" value="Genomic_DNA"/>
</dbReference>
<organism evidence="2 3">
    <name type="scientific">Vandammella animalimorsus</name>
    <dbReference type="NCBI Taxonomy" id="2029117"/>
    <lineage>
        <taxon>Bacteria</taxon>
        <taxon>Pseudomonadati</taxon>
        <taxon>Pseudomonadota</taxon>
        <taxon>Betaproteobacteria</taxon>
        <taxon>Burkholderiales</taxon>
        <taxon>Comamonadaceae</taxon>
        <taxon>Vandammella</taxon>
    </lineage>
</organism>
<keyword evidence="1" id="KW-0732">Signal</keyword>
<protein>
    <submittedName>
        <fullName evidence="2">Uncharacterized protein</fullName>
    </submittedName>
</protein>
<sequence length="395" mass="42354">MNTLPHRLLSTAAAAALAAILAGCAHQAQAPDAAKPGQPTQAGAQAQPQVVRQAIAPGLYELAYSPKFNAVFVNSSGGFGKDAPASRLLRLDPQSLAVLGEIPLQRRGFGMALDEDAGRLYIGNTIDSSVTVIDIASGKTLGVVQLAKKVQAPGRDGKMQERYEHRFRQLVLDKANGRLFMPGMDSKNSALYVVDTRALKVEKVIPGMGFTATGIALDEAAGKVYVSNQQGQLFTVDARTLKLEKKHEIALDQPLNLAFDAKSKRLFAVDQGLDAFNQSRERAGLKDYVSRGRGDRIVALDPKNGSLLASQPTKGKGPVTLLADAERGRLWVTTREGASVEVFHLKTFQPLQRFDLPSHPNSLSLDAQTGAVYATVKNGKNDAKGSNESVVRLSF</sequence>
<dbReference type="InterPro" id="IPR015943">
    <property type="entry name" value="WD40/YVTN_repeat-like_dom_sf"/>
</dbReference>
<dbReference type="Gene3D" id="2.130.10.10">
    <property type="entry name" value="YVTN repeat-like/Quinoprotein amine dehydrogenase"/>
    <property type="match status" value="1"/>
</dbReference>
<dbReference type="AlphaFoldDB" id="A0A2A2AK11"/>
<evidence type="ECO:0000256" key="1">
    <source>
        <dbReference type="SAM" id="SignalP"/>
    </source>
</evidence>
<proteinExistence type="predicted"/>
<evidence type="ECO:0000313" key="2">
    <source>
        <dbReference type="EMBL" id="PAT38093.1"/>
    </source>
</evidence>
<feature type="chain" id="PRO_5013127262" evidence="1">
    <location>
        <begin position="31"/>
        <end position="395"/>
    </location>
</feature>